<comment type="cofactor">
    <cofactor evidence="2">
        <name>Ca(2+)</name>
        <dbReference type="ChEBI" id="CHEBI:29108"/>
    </cofactor>
</comment>
<evidence type="ECO:0000259" key="12">
    <source>
        <dbReference type="SMART" id="SM00656"/>
    </source>
</evidence>
<keyword evidence="9 13" id="KW-0456">Lyase</keyword>
<keyword evidence="8" id="KW-0325">Glycoprotein</keyword>
<dbReference type="Gene3D" id="2.160.20.10">
    <property type="entry name" value="Single-stranded right-handed beta-helix, Pectin lyase-like"/>
    <property type="match status" value="1"/>
</dbReference>
<comment type="pathway">
    <text evidence="3">Glycan metabolism; pectin degradation; 2-dehydro-3-deoxy-D-gluconate from pectin: step 2/5.</text>
</comment>
<dbReference type="GO" id="GO:0030570">
    <property type="term" value="F:pectate lyase activity"/>
    <property type="evidence" value="ECO:0007669"/>
    <property type="project" value="UniProtKB-EC"/>
</dbReference>
<dbReference type="RefSeq" id="WP_115152970.1">
    <property type="nucleotide sequence ID" value="NZ_DBFWLE010000006.1"/>
</dbReference>
<evidence type="ECO:0000256" key="1">
    <source>
        <dbReference type="ARBA" id="ARBA00000695"/>
    </source>
</evidence>
<dbReference type="AlphaFoldDB" id="A0AAQ1UGJ9"/>
<evidence type="ECO:0000256" key="5">
    <source>
        <dbReference type="ARBA" id="ARBA00022723"/>
    </source>
</evidence>
<keyword evidence="5" id="KW-0479">Metal-binding</keyword>
<evidence type="ECO:0000256" key="7">
    <source>
        <dbReference type="ARBA" id="ARBA00022837"/>
    </source>
</evidence>
<reference evidence="13 14" key="1">
    <citation type="submission" date="2018-06" db="EMBL/GenBank/DDBJ databases">
        <authorList>
            <consortium name="Pathogen Informatics"/>
            <person name="Doyle S."/>
        </authorList>
    </citation>
    <scope>NUCLEOTIDE SEQUENCE [LARGE SCALE GENOMIC DNA]</scope>
    <source>
        <strain evidence="13 14">NCTC13063</strain>
    </source>
</reference>
<dbReference type="InterPro" id="IPR052063">
    <property type="entry name" value="Polysaccharide_Lyase_1"/>
</dbReference>
<evidence type="ECO:0000256" key="10">
    <source>
        <dbReference type="SAM" id="MobiDB-lite"/>
    </source>
</evidence>
<name>A0AAQ1UGJ9_9BACT</name>
<evidence type="ECO:0000256" key="11">
    <source>
        <dbReference type="SAM" id="SignalP"/>
    </source>
</evidence>
<feature type="compositionally biased region" description="Polar residues" evidence="10">
    <location>
        <begin position="440"/>
        <end position="450"/>
    </location>
</feature>
<keyword evidence="7" id="KW-0106">Calcium</keyword>
<evidence type="ECO:0000256" key="4">
    <source>
        <dbReference type="ARBA" id="ARBA00012272"/>
    </source>
</evidence>
<dbReference type="InterPro" id="IPR011050">
    <property type="entry name" value="Pectin_lyase_fold/virulence"/>
</dbReference>
<gene>
    <name evidence="13" type="primary">pelA_1</name>
    <name evidence="13" type="ORF">NCTC13063_00128</name>
</gene>
<keyword evidence="6 11" id="KW-0732">Signal</keyword>
<feature type="signal peptide" evidence="11">
    <location>
        <begin position="1"/>
        <end position="21"/>
    </location>
</feature>
<dbReference type="SUPFAM" id="SSF51126">
    <property type="entry name" value="Pectin lyase-like"/>
    <property type="match status" value="1"/>
</dbReference>
<comment type="catalytic activity">
    <reaction evidence="1">
        <text>Eliminative cleavage of (1-&gt;4)-alpha-D-galacturonan to give oligosaccharides with 4-deoxy-alpha-D-galact-4-enuronosyl groups at their non-reducing ends.</text>
        <dbReference type="EC" id="4.2.2.2"/>
    </reaction>
</comment>
<dbReference type="Proteomes" id="UP000255283">
    <property type="component" value="Unassembled WGS sequence"/>
</dbReference>
<evidence type="ECO:0000256" key="3">
    <source>
        <dbReference type="ARBA" id="ARBA00005220"/>
    </source>
</evidence>
<dbReference type="EMBL" id="UGTJ01000001">
    <property type="protein sequence ID" value="SUB78877.1"/>
    <property type="molecule type" value="Genomic_DNA"/>
</dbReference>
<evidence type="ECO:0000256" key="2">
    <source>
        <dbReference type="ARBA" id="ARBA00001913"/>
    </source>
</evidence>
<evidence type="ECO:0000256" key="6">
    <source>
        <dbReference type="ARBA" id="ARBA00022729"/>
    </source>
</evidence>
<dbReference type="InterPro" id="IPR018082">
    <property type="entry name" value="AmbAllergen"/>
</dbReference>
<feature type="chain" id="PRO_5042971504" description="pectate lyase" evidence="11">
    <location>
        <begin position="22"/>
        <end position="581"/>
    </location>
</feature>
<evidence type="ECO:0000313" key="14">
    <source>
        <dbReference type="Proteomes" id="UP000255283"/>
    </source>
</evidence>
<feature type="domain" description="Pectate lyase" evidence="12">
    <location>
        <begin position="44"/>
        <end position="273"/>
    </location>
</feature>
<dbReference type="InterPro" id="IPR012334">
    <property type="entry name" value="Pectin_lyas_fold"/>
</dbReference>
<evidence type="ECO:0000256" key="9">
    <source>
        <dbReference type="ARBA" id="ARBA00023239"/>
    </source>
</evidence>
<proteinExistence type="predicted"/>
<comment type="caution">
    <text evidence="13">The sequence shown here is derived from an EMBL/GenBank/DDBJ whole genome shotgun (WGS) entry which is preliminary data.</text>
</comment>
<dbReference type="InterPro" id="IPR002022">
    <property type="entry name" value="Pec_lyase"/>
</dbReference>
<protein>
    <recommendedName>
        <fullName evidence="4">pectate lyase</fullName>
        <ecNumber evidence="4">4.2.2.2</ecNumber>
    </recommendedName>
</protein>
<sequence length="581" mass="63524">MNLSKIILSAMLAGTLGTAYTAKSQTLPAFPGAEGFGMYTTGGRGGKVYHVTTLEDNGKTSLKGSLRWANAQAGPRIIVFDVSGTIFLKSALKINENTTIEGQTAPGDGICIADYPVTLNSNTITRYLRFRLGNRQVAHHEGDGLGGMDLHDVMVDHCSVSWSIDECLSVYGSKNLTVQWCLVGQSLKNAGHSKGAHGYGGNWGGSGATYHHNLLAHHESRVPRLGPRQSTQTDERMDLRNNVFYNWAGNGCYGGEGMNVNIVNNYYKAGPATLKRSALIQRRIAGIGIRTTEYTHHGTTEANEWDKMWHVWGDFYVRGNVNSAHADVTKDNWTYGIYNQIDNSKVDNTYTQRTKDTICSTTPLAFYPVTTETAYEAYDKVLAYAGASLHRDAVDRLLADDVRNGTAPYTGKGNEKTPGIINSQNDMKPTDAGEDWTPWPTLQQGLSPTDTDGDGMPDEWETANGCDPTIDDAAMLAANGYANIENYANSVVADITTAQLKGGMMLEGQQEAETGIKGEVVPKKKDDDTGIDNNRTTFMEVTSPRFYSIDGIERPIPQKGINIVRQTMRDGNVKVMKIVMR</sequence>
<dbReference type="GO" id="GO:0046872">
    <property type="term" value="F:metal ion binding"/>
    <property type="evidence" value="ECO:0007669"/>
    <property type="project" value="UniProtKB-KW"/>
</dbReference>
<dbReference type="SMART" id="SM00656">
    <property type="entry name" value="Amb_all"/>
    <property type="match status" value="1"/>
</dbReference>
<dbReference type="EC" id="4.2.2.2" evidence="4"/>
<dbReference type="PANTHER" id="PTHR42970:SF1">
    <property type="entry name" value="PECTATE LYASE C-RELATED"/>
    <property type="match status" value="1"/>
</dbReference>
<evidence type="ECO:0000256" key="8">
    <source>
        <dbReference type="ARBA" id="ARBA00023180"/>
    </source>
</evidence>
<dbReference type="PANTHER" id="PTHR42970">
    <property type="entry name" value="PECTATE LYASE C-RELATED"/>
    <property type="match status" value="1"/>
</dbReference>
<accession>A0AAQ1UGJ9</accession>
<evidence type="ECO:0000313" key="13">
    <source>
        <dbReference type="EMBL" id="SUB78877.1"/>
    </source>
</evidence>
<organism evidence="13 14">
    <name type="scientific">Segatella buccae</name>
    <dbReference type="NCBI Taxonomy" id="28126"/>
    <lineage>
        <taxon>Bacteria</taxon>
        <taxon>Pseudomonadati</taxon>
        <taxon>Bacteroidota</taxon>
        <taxon>Bacteroidia</taxon>
        <taxon>Bacteroidales</taxon>
        <taxon>Prevotellaceae</taxon>
        <taxon>Segatella</taxon>
    </lineage>
</organism>
<dbReference type="PRINTS" id="PR00807">
    <property type="entry name" value="AMBALLERGEN"/>
</dbReference>
<feature type="region of interest" description="Disordered" evidence="10">
    <location>
        <begin position="404"/>
        <end position="455"/>
    </location>
</feature>